<evidence type="ECO:0000256" key="1">
    <source>
        <dbReference type="SAM" id="MobiDB-lite"/>
    </source>
</evidence>
<feature type="region of interest" description="Disordered" evidence="1">
    <location>
        <begin position="103"/>
        <end position="145"/>
    </location>
</feature>
<name>A0ABV8D6U5_9BURK</name>
<sequence>MAAGEEEQKKAEGKGFAGLSSLVSDVDTTPPPAAKKEPTGTSGTSSGIPRPAAQAAQPQPQPQPSQTYQEPAQPPSSGSSGGKWVLGIAAVIGVLWLIGQSDKSTTSPAPAYSPPAQTATPSYSPPPAEPQAPSRPQESMPPVGQDLVFSPAQIRYCLAEDIRMEGAKSALNNYIDSDVDRFNAMVADYNSRCGSFRYRSGALESARRDIEPYRSQLQSEGRSKFARPSTGSLSTPPPSRPAPDATVQAIQRKLNELGYDPGTADGLMGRGTRSAIIAFQQDRGLAASGLADQALLLQLQRAPALTSPSPAESRPAAASVQLSSAEAASLEAACSTDKYVNGPAAYRACVERQKAALAAGVRRPSLSALSSSEQQSIEAACSTDKYVNGPAAYNQCLSRQLAAMSGQGSRRPDLSRLSNSERQSIEAACSTDKYVNGPAAYNRCLNTQLAALDQQGGGPDLSRLSTADRRSIESACSTDKYVNGPAAYNRCLSQQLARLR</sequence>
<reference evidence="4" key="1">
    <citation type="journal article" date="2019" name="Int. J. Syst. Evol. Microbiol.">
        <title>The Global Catalogue of Microorganisms (GCM) 10K type strain sequencing project: providing services to taxonomists for standard genome sequencing and annotation.</title>
        <authorList>
            <consortium name="The Broad Institute Genomics Platform"/>
            <consortium name="The Broad Institute Genome Sequencing Center for Infectious Disease"/>
            <person name="Wu L."/>
            <person name="Ma J."/>
        </authorList>
    </citation>
    <scope>NUCLEOTIDE SEQUENCE [LARGE SCALE GENOMIC DNA]</scope>
    <source>
        <strain evidence="4">CCUG 2113</strain>
    </source>
</reference>
<feature type="domain" description="Peptidoglycan binding-like" evidence="2">
    <location>
        <begin position="245"/>
        <end position="296"/>
    </location>
</feature>
<dbReference type="EMBL" id="JBHSAJ010000010">
    <property type="protein sequence ID" value="MFC3934041.1"/>
    <property type="molecule type" value="Genomic_DNA"/>
</dbReference>
<gene>
    <name evidence="3" type="ORF">ACFOW3_05335</name>
</gene>
<proteinExistence type="predicted"/>
<accession>A0ABV8D6U5</accession>
<feature type="compositionally biased region" description="Basic and acidic residues" evidence="1">
    <location>
        <begin position="1"/>
        <end position="13"/>
    </location>
</feature>
<evidence type="ECO:0000259" key="2">
    <source>
        <dbReference type="Pfam" id="PF01471"/>
    </source>
</evidence>
<dbReference type="InterPro" id="IPR036366">
    <property type="entry name" value="PGBDSf"/>
</dbReference>
<dbReference type="RefSeq" id="WP_252635444.1">
    <property type="nucleotide sequence ID" value="NZ_JAMXAX010000006.1"/>
</dbReference>
<dbReference type="InterPro" id="IPR002477">
    <property type="entry name" value="Peptidoglycan-bd-like"/>
</dbReference>
<evidence type="ECO:0000313" key="4">
    <source>
        <dbReference type="Proteomes" id="UP001595693"/>
    </source>
</evidence>
<dbReference type="InterPro" id="IPR036365">
    <property type="entry name" value="PGBD-like_sf"/>
</dbReference>
<feature type="region of interest" description="Disordered" evidence="1">
    <location>
        <begin position="1"/>
        <end position="82"/>
    </location>
</feature>
<keyword evidence="4" id="KW-1185">Reference proteome</keyword>
<protein>
    <submittedName>
        <fullName evidence="3">Peptidoglycan-binding protein</fullName>
    </submittedName>
</protein>
<dbReference type="Proteomes" id="UP001595693">
    <property type="component" value="Unassembled WGS sequence"/>
</dbReference>
<feature type="region of interest" description="Disordered" evidence="1">
    <location>
        <begin position="212"/>
        <end position="245"/>
    </location>
</feature>
<evidence type="ECO:0000313" key="3">
    <source>
        <dbReference type="EMBL" id="MFC3934041.1"/>
    </source>
</evidence>
<dbReference type="Pfam" id="PF01471">
    <property type="entry name" value="PG_binding_1"/>
    <property type="match status" value="1"/>
</dbReference>
<comment type="caution">
    <text evidence="3">The sequence shown here is derived from an EMBL/GenBank/DDBJ whole genome shotgun (WGS) entry which is preliminary data.</text>
</comment>
<feature type="compositionally biased region" description="Low complexity" evidence="1">
    <location>
        <begin position="104"/>
        <end position="122"/>
    </location>
</feature>
<dbReference type="SUPFAM" id="SSF47090">
    <property type="entry name" value="PGBD-like"/>
    <property type="match status" value="1"/>
</dbReference>
<organism evidence="3 4">
    <name type="scientific">Acidovorax facilis</name>
    <dbReference type="NCBI Taxonomy" id="12917"/>
    <lineage>
        <taxon>Bacteria</taxon>
        <taxon>Pseudomonadati</taxon>
        <taxon>Pseudomonadota</taxon>
        <taxon>Betaproteobacteria</taxon>
        <taxon>Burkholderiales</taxon>
        <taxon>Comamonadaceae</taxon>
        <taxon>Acidovorax</taxon>
    </lineage>
</organism>
<dbReference type="Gene3D" id="1.10.101.10">
    <property type="entry name" value="PGBD-like superfamily/PGBD"/>
    <property type="match status" value="1"/>
</dbReference>